<evidence type="ECO:0000313" key="2">
    <source>
        <dbReference type="EMBL" id="CAB3990177.1"/>
    </source>
</evidence>
<name>A0A6S7GWY3_PARCT</name>
<dbReference type="Pfam" id="PF14214">
    <property type="entry name" value="Helitron_like_N"/>
    <property type="match status" value="1"/>
</dbReference>
<dbReference type="GO" id="GO:0004190">
    <property type="term" value="F:aspartic-type endopeptidase activity"/>
    <property type="evidence" value="ECO:0007669"/>
    <property type="project" value="InterPro"/>
</dbReference>
<dbReference type="CDD" id="cd01647">
    <property type="entry name" value="RT_LTR"/>
    <property type="match status" value="1"/>
</dbReference>
<dbReference type="GO" id="GO:0008270">
    <property type="term" value="F:zinc ion binding"/>
    <property type="evidence" value="ECO:0007669"/>
    <property type="project" value="InterPro"/>
</dbReference>
<dbReference type="GO" id="GO:0006508">
    <property type="term" value="P:proteolysis"/>
    <property type="evidence" value="ECO:0007669"/>
    <property type="project" value="InterPro"/>
</dbReference>
<reference evidence="2" key="1">
    <citation type="submission" date="2020-04" db="EMBL/GenBank/DDBJ databases">
        <authorList>
            <person name="Alioto T."/>
            <person name="Alioto T."/>
            <person name="Gomez Garrido J."/>
        </authorList>
    </citation>
    <scope>NUCLEOTIDE SEQUENCE</scope>
    <source>
        <strain evidence="2">A484AB</strain>
    </source>
</reference>
<gene>
    <name evidence="2" type="ORF">PACLA_8A086814</name>
</gene>
<dbReference type="Proteomes" id="UP001152795">
    <property type="component" value="Unassembled WGS sequence"/>
</dbReference>
<dbReference type="InterPro" id="IPR043502">
    <property type="entry name" value="DNA/RNA_pol_sf"/>
</dbReference>
<organism evidence="2 3">
    <name type="scientific">Paramuricea clavata</name>
    <name type="common">Red gorgonian</name>
    <name type="synonym">Violescent sea-whip</name>
    <dbReference type="NCBI Taxonomy" id="317549"/>
    <lineage>
        <taxon>Eukaryota</taxon>
        <taxon>Metazoa</taxon>
        <taxon>Cnidaria</taxon>
        <taxon>Anthozoa</taxon>
        <taxon>Octocorallia</taxon>
        <taxon>Malacalcyonacea</taxon>
        <taxon>Plexauridae</taxon>
        <taxon>Paramuricea</taxon>
    </lineage>
</organism>
<dbReference type="FunFam" id="3.10.10.10:FF:000003">
    <property type="entry name" value="Retrovirus-related Pol polyprotein from transposon 297-like Protein"/>
    <property type="match status" value="1"/>
</dbReference>
<keyword evidence="3" id="KW-1185">Reference proteome</keyword>
<dbReference type="Pfam" id="PF17919">
    <property type="entry name" value="RT_RNaseH_2"/>
    <property type="match status" value="1"/>
</dbReference>
<dbReference type="CDD" id="cd05481">
    <property type="entry name" value="retropepsin_like_LTR_1"/>
    <property type="match status" value="1"/>
</dbReference>
<dbReference type="InterPro" id="IPR025476">
    <property type="entry name" value="Helitron_helicase-like"/>
</dbReference>
<evidence type="ECO:0000313" key="3">
    <source>
        <dbReference type="Proteomes" id="UP001152795"/>
    </source>
</evidence>
<sequence length="1401" mass="160830">MEQKKLSDSINIALKKVHGQSVTASQVKSNSQAFQNLLLQDQAYLFLRQIPGSPPYWQKFMYEVVAMVKQLGIPTWFMTLSCADLRWPELFQIIAKTKGNDLTDEEVEALSYHERCSMLNLNPVIVAKHFQCRVETFFRDVLLTNTNPIGKIVYYALRIEFQMRGSPHLHALIWTSDCPELTNNTKDAYIDYIDRNVQAYLPDKETDPQLYDLVKTYQTHNHSKTCRKYKNVACRFNFGHFFTDRTIVAEPLAEDMDDEIKSSILTRRQEILSKIQEHEMAEQIPAPKPLKLDGNAAENWRRWKKAFELYMTATEKDKKSQKIQCATFLTLAGEAAITVYETLTFEDTEKDKIEPLVAKFEAYCLPKKNVTHERHVFNLRKQKPDESVEQFVTELKRLAKNCEYGELTNSIVKDRIVEGISNDRTRARLLREKDLSLERCMDVCKAAEVADKHMKTLTDKSRKSEEIDAVYSRGRNYRRETHSGLTGNGGKDKKFYNNRLNCSRCGQGNHSYDKCPAVGKECRNCHKKNHFMSQCRTRDKELPKYPRKHRVDAVENNGKQERDAEPSSESSDEHEFYVYSTETTADKSDPWILPLEVNNSIVTFKVDTGSDVNVMSYNEFKTLQNRPKLKQSKTKLKAYNGGDVQVQGQCILSLKLKEKSVKALFLISPDDVKPILGRELSEKLNLVKRTFSIEQSNSSNNLTGSRYNNAKLSEKYADCFEGLGCLPHTVKIELRDDATPVVEPCRKIPFAQYDKLKDELQRMEAMGVIEKIEEPTEWVNSFVPVTKPNGNLRVCLDPRNLNKSIKREHFKLPTRDEVTAQFANAKVFTKLDASNGFWQMKLEDESTNLCTFNTPFGRYKYLRLPFGISSAPEIYHRTINSLFSHLEGVDTSMDDIIIYGSTPQEHDQRLEATMKVVKEVGLKLQKAKCEVGVQQLTYLGDTISAEGLKPDQRKVEAIQNMERPGNKTDLQRFLGMINYLARYIPDLSTRTMPLRKLLDQKVLWMWDNEQEKAWKELKELVSSEPVLKFYDPNKPIKISTDASRSGLGAVLQQLHGENWLPVAYASRSVTDCESRYATIELETLGMTFSCERFHQYIYGQEFEIETDHKPLVSIFKQSLIDSPPRIQRLRLRLQKYDFKLSYVPGKWMHTPDALSRAPLKLAKPNESHSRCSLNYKLNMENQNKTSVKQAIKILETVLPSKIAKFVESQIDLHSKKAKGQREMGITAESPGFLHNGKKIFYIFDAPHIKAVRNNLLKYDFHFNGKVASWKDIVALYEMDSKNSIRCCPKLITQHLHPKRFTKMKVKLATQVLSRTVSATILMAVSGGLLPASSTGTSELLSLFDETFDCLNSSTFNSPKIANQPITTDSPHEDMMVRMKSFVEEIKVIDPTTRKDVTTTLK</sequence>
<dbReference type="EMBL" id="CACRXK020001616">
    <property type="protein sequence ID" value="CAB3990177.1"/>
    <property type="molecule type" value="Genomic_DNA"/>
</dbReference>
<dbReference type="InterPro" id="IPR048366">
    <property type="entry name" value="TNP-like_GBD"/>
</dbReference>
<dbReference type="PROSITE" id="PS50175">
    <property type="entry name" value="ASP_PROT_RETROV"/>
    <property type="match status" value="1"/>
</dbReference>
<protein>
    <submittedName>
        <fullName evidence="2">Retrotransposon-like family member retr-1</fullName>
    </submittedName>
</protein>
<dbReference type="Pfam" id="PF21788">
    <property type="entry name" value="TNP-like_GBD"/>
    <property type="match status" value="1"/>
</dbReference>
<dbReference type="PANTHER" id="PTHR37984:SF8">
    <property type="entry name" value="CCHC-TYPE DOMAIN-CONTAINING PROTEIN"/>
    <property type="match status" value="1"/>
</dbReference>
<dbReference type="Gene3D" id="3.30.70.270">
    <property type="match status" value="2"/>
</dbReference>
<dbReference type="PROSITE" id="PS50878">
    <property type="entry name" value="RT_POL"/>
    <property type="match status" value="1"/>
</dbReference>
<dbReference type="Gene3D" id="4.10.60.10">
    <property type="entry name" value="Zinc finger, CCHC-type"/>
    <property type="match status" value="1"/>
</dbReference>
<accession>A0A6S7GWY3</accession>
<dbReference type="Gene3D" id="3.10.10.10">
    <property type="entry name" value="HIV Type 1 Reverse Transcriptase, subunit A, domain 1"/>
    <property type="match status" value="1"/>
</dbReference>
<dbReference type="CDD" id="cd09274">
    <property type="entry name" value="RNase_HI_RT_Ty3"/>
    <property type="match status" value="1"/>
</dbReference>
<dbReference type="InterPro" id="IPR000477">
    <property type="entry name" value="RT_dom"/>
</dbReference>
<dbReference type="OrthoDB" id="5968803at2759"/>
<dbReference type="SUPFAM" id="SSF50630">
    <property type="entry name" value="Acid proteases"/>
    <property type="match status" value="1"/>
</dbReference>
<feature type="compositionally biased region" description="Basic and acidic residues" evidence="1">
    <location>
        <begin position="558"/>
        <end position="575"/>
    </location>
</feature>
<comment type="caution">
    <text evidence="2">The sequence shown here is derived from an EMBL/GenBank/DDBJ whole genome shotgun (WGS) entry which is preliminary data.</text>
</comment>
<dbReference type="PANTHER" id="PTHR37984">
    <property type="entry name" value="PROTEIN CBG26694"/>
    <property type="match status" value="1"/>
</dbReference>
<proteinExistence type="predicted"/>
<dbReference type="SUPFAM" id="SSF56672">
    <property type="entry name" value="DNA/RNA polymerases"/>
    <property type="match status" value="1"/>
</dbReference>
<dbReference type="InterPro" id="IPR001995">
    <property type="entry name" value="Peptidase_A2_cat"/>
</dbReference>
<dbReference type="Gene3D" id="2.40.70.10">
    <property type="entry name" value="Acid Proteases"/>
    <property type="match status" value="1"/>
</dbReference>
<dbReference type="InterPro" id="IPR001878">
    <property type="entry name" value="Znf_CCHC"/>
</dbReference>
<dbReference type="InterPro" id="IPR021109">
    <property type="entry name" value="Peptidase_aspartic_dom_sf"/>
</dbReference>
<dbReference type="InterPro" id="IPR050951">
    <property type="entry name" value="Retrovirus_Pol_polyprotein"/>
</dbReference>
<evidence type="ECO:0000256" key="1">
    <source>
        <dbReference type="SAM" id="MobiDB-lite"/>
    </source>
</evidence>
<dbReference type="FunFam" id="3.30.70.270:FF:000026">
    <property type="entry name" value="Transposon Ty3-G Gag-Pol polyprotein"/>
    <property type="match status" value="1"/>
</dbReference>
<dbReference type="Pfam" id="PF00078">
    <property type="entry name" value="RVT_1"/>
    <property type="match status" value="1"/>
</dbReference>
<dbReference type="InterPro" id="IPR043128">
    <property type="entry name" value="Rev_trsase/Diguanyl_cyclase"/>
</dbReference>
<dbReference type="GO" id="GO:0003676">
    <property type="term" value="F:nucleic acid binding"/>
    <property type="evidence" value="ECO:0007669"/>
    <property type="project" value="InterPro"/>
</dbReference>
<dbReference type="SMART" id="SM00343">
    <property type="entry name" value="ZnF_C2HC"/>
    <property type="match status" value="2"/>
</dbReference>
<feature type="region of interest" description="Disordered" evidence="1">
    <location>
        <begin position="542"/>
        <end position="575"/>
    </location>
</feature>
<dbReference type="InterPro" id="IPR041577">
    <property type="entry name" value="RT_RNaseH_2"/>
</dbReference>